<keyword evidence="1" id="KW-1133">Transmembrane helix</keyword>
<gene>
    <name evidence="2" type="ORF">TrCOL_g10643</name>
</gene>
<dbReference type="EMBL" id="BRYA01000100">
    <property type="protein sequence ID" value="GMI39282.1"/>
    <property type="molecule type" value="Genomic_DNA"/>
</dbReference>
<dbReference type="OrthoDB" id="43630at2759"/>
<name>A0A9W7L7W3_9STRA</name>
<evidence type="ECO:0000313" key="2">
    <source>
        <dbReference type="EMBL" id="GMI39282.1"/>
    </source>
</evidence>
<proteinExistence type="predicted"/>
<reference evidence="3" key="1">
    <citation type="journal article" date="2023" name="Commun. Biol.">
        <title>Genome analysis of Parmales, the sister group of diatoms, reveals the evolutionary specialization of diatoms from phago-mixotrophs to photoautotrophs.</title>
        <authorList>
            <person name="Ban H."/>
            <person name="Sato S."/>
            <person name="Yoshikawa S."/>
            <person name="Yamada K."/>
            <person name="Nakamura Y."/>
            <person name="Ichinomiya M."/>
            <person name="Sato N."/>
            <person name="Blanc-Mathieu R."/>
            <person name="Endo H."/>
            <person name="Kuwata A."/>
            <person name="Ogata H."/>
        </authorList>
    </citation>
    <scope>NUCLEOTIDE SEQUENCE [LARGE SCALE GENOMIC DNA]</scope>
</reference>
<evidence type="ECO:0000313" key="3">
    <source>
        <dbReference type="Proteomes" id="UP001165065"/>
    </source>
</evidence>
<keyword evidence="3" id="KW-1185">Reference proteome</keyword>
<evidence type="ECO:0000256" key="1">
    <source>
        <dbReference type="SAM" id="Phobius"/>
    </source>
</evidence>
<dbReference type="AlphaFoldDB" id="A0A9W7L7W3"/>
<feature type="transmembrane region" description="Helical" evidence="1">
    <location>
        <begin position="21"/>
        <end position="41"/>
    </location>
</feature>
<dbReference type="Proteomes" id="UP001165065">
    <property type="component" value="Unassembled WGS sequence"/>
</dbReference>
<keyword evidence="1" id="KW-0812">Transmembrane</keyword>
<accession>A0A9W7L7W3</accession>
<keyword evidence="1" id="KW-0472">Membrane</keyword>
<comment type="caution">
    <text evidence="2">The sequence shown here is derived from an EMBL/GenBank/DDBJ whole genome shotgun (WGS) entry which is preliminary data.</text>
</comment>
<protein>
    <submittedName>
        <fullName evidence="2">Uncharacterized protein</fullName>
    </submittedName>
</protein>
<organism evidence="2 3">
    <name type="scientific">Triparma columacea</name>
    <dbReference type="NCBI Taxonomy" id="722753"/>
    <lineage>
        <taxon>Eukaryota</taxon>
        <taxon>Sar</taxon>
        <taxon>Stramenopiles</taxon>
        <taxon>Ochrophyta</taxon>
        <taxon>Bolidophyceae</taxon>
        <taxon>Parmales</taxon>
        <taxon>Triparmaceae</taxon>
        <taxon>Triparma</taxon>
    </lineage>
</organism>
<sequence>MCQPRRKSAKTLPYISNASIPSLYVIFTLTILLTFTVNHFLPLHDSTFVPGLGFSGFWYTFGRINSLSASEYASGEYYCFSAGCLAVSARFLNKDVQEVARTALDAQGRWRSGNLTRYEVATDFVDTLLSRDEGDEEGGDEWLEKVKVITTSWYGLMPVVTQAKTREELKGLLIKTSFIPFATGFGLAAEDGEMDGGFSMLFHPRCKKAIYLPVRWDMFKNILNVNMGMETVERLYAKGLEDGRVRRDSEAKV</sequence>